<dbReference type="OrthoDB" id="3342934at2759"/>
<gene>
    <name evidence="2" type="ORF">D9619_012484</name>
</gene>
<keyword evidence="1" id="KW-0732">Signal</keyword>
<evidence type="ECO:0008006" key="4">
    <source>
        <dbReference type="Google" id="ProtNLM"/>
    </source>
</evidence>
<dbReference type="EMBL" id="JAACJJ010000059">
    <property type="protein sequence ID" value="KAF5309383.1"/>
    <property type="molecule type" value="Genomic_DNA"/>
</dbReference>
<proteinExistence type="predicted"/>
<reference evidence="2 3" key="1">
    <citation type="journal article" date="2020" name="ISME J.">
        <title>Uncovering the hidden diversity of litter-decomposition mechanisms in mushroom-forming fungi.</title>
        <authorList>
            <person name="Floudas D."/>
            <person name="Bentzer J."/>
            <person name="Ahren D."/>
            <person name="Johansson T."/>
            <person name="Persson P."/>
            <person name="Tunlid A."/>
        </authorList>
    </citation>
    <scope>NUCLEOTIDE SEQUENCE [LARGE SCALE GENOMIC DNA]</scope>
    <source>
        <strain evidence="2 3">CBS 101986</strain>
    </source>
</reference>
<keyword evidence="3" id="KW-1185">Reference proteome</keyword>
<feature type="signal peptide" evidence="1">
    <location>
        <begin position="1"/>
        <end position="18"/>
    </location>
</feature>
<accession>A0A8H5ARQ0</accession>
<organism evidence="2 3">
    <name type="scientific">Psilocybe cf. subviscida</name>
    <dbReference type="NCBI Taxonomy" id="2480587"/>
    <lineage>
        <taxon>Eukaryota</taxon>
        <taxon>Fungi</taxon>
        <taxon>Dikarya</taxon>
        <taxon>Basidiomycota</taxon>
        <taxon>Agaricomycotina</taxon>
        <taxon>Agaricomycetes</taxon>
        <taxon>Agaricomycetidae</taxon>
        <taxon>Agaricales</taxon>
        <taxon>Agaricineae</taxon>
        <taxon>Strophariaceae</taxon>
        <taxon>Psilocybe</taxon>
    </lineage>
</organism>
<evidence type="ECO:0000313" key="3">
    <source>
        <dbReference type="Proteomes" id="UP000567179"/>
    </source>
</evidence>
<evidence type="ECO:0000313" key="2">
    <source>
        <dbReference type="EMBL" id="KAF5309383.1"/>
    </source>
</evidence>
<name>A0A8H5ARQ0_9AGAR</name>
<protein>
    <recommendedName>
        <fullName evidence="4">Glycopeptide</fullName>
    </recommendedName>
</protein>
<dbReference type="AlphaFoldDB" id="A0A8H5ARQ0"/>
<sequence length="158" mass="16355">MFPIKYIFALVTLSVVGAIAETHSVVFVNKCGRGTPMLIQGSQMLSTGAEFTSNGPLTNAIAYLQGGNCGFAGEGCTVVQTTLKNPTSPGDGSLTAISLILPNSFSVATGFGYFNGCDGAGADCTNAECRLPFLNPNITTLQVPCQSNNVNLAITFCD</sequence>
<dbReference type="Proteomes" id="UP000567179">
    <property type="component" value="Unassembled WGS sequence"/>
</dbReference>
<comment type="caution">
    <text evidence="2">The sequence shown here is derived from an EMBL/GenBank/DDBJ whole genome shotgun (WGS) entry which is preliminary data.</text>
</comment>
<feature type="chain" id="PRO_5034550544" description="Glycopeptide" evidence="1">
    <location>
        <begin position="19"/>
        <end position="158"/>
    </location>
</feature>
<evidence type="ECO:0000256" key="1">
    <source>
        <dbReference type="SAM" id="SignalP"/>
    </source>
</evidence>